<sequence length="195" mass="22140">MVKHKRKGPKGTEKKSKKQKITSSEETPQASDAGPGKEATSLKVLEASAELSPEERRVLERKLKKERKKEEKKRLREAGIAAAQTAKGQTLPAKPSAAVLALEYLQGWARKQESWRFQKTRQTWLLLNMYDEEKVPDEHFSTLLDYLEGLKGSARELTVQKAEALMQELDEANTEARDAQLGKMERLRQVLQLLS</sequence>
<evidence type="ECO:0000256" key="2">
    <source>
        <dbReference type="SAM" id="MobiDB-lite"/>
    </source>
</evidence>
<evidence type="ECO:0000256" key="1">
    <source>
        <dbReference type="SAM" id="Coils"/>
    </source>
</evidence>
<dbReference type="RefSeq" id="XP_005367164.1">
    <property type="nucleotide sequence ID" value="XM_005367107.2"/>
</dbReference>
<dbReference type="InterPro" id="IPR019327">
    <property type="entry name" value="WKF"/>
</dbReference>
<feature type="compositionally biased region" description="Basic residues" evidence="2">
    <location>
        <begin position="1"/>
        <end position="20"/>
    </location>
</feature>
<organism evidence="4 5">
    <name type="scientific">Microtus ochrogaster</name>
    <name type="common">Prairie vole</name>
    <dbReference type="NCBI Taxonomy" id="79684"/>
    <lineage>
        <taxon>Eukaryota</taxon>
        <taxon>Metazoa</taxon>
        <taxon>Chordata</taxon>
        <taxon>Craniata</taxon>
        <taxon>Vertebrata</taxon>
        <taxon>Euteleostomi</taxon>
        <taxon>Mammalia</taxon>
        <taxon>Eutheria</taxon>
        <taxon>Euarchontoglires</taxon>
        <taxon>Glires</taxon>
        <taxon>Rodentia</taxon>
        <taxon>Myomorpha</taxon>
        <taxon>Muroidea</taxon>
        <taxon>Cricetidae</taxon>
        <taxon>Arvicolinae</taxon>
        <taxon>Microtus</taxon>
    </lineage>
</organism>
<feature type="coiled-coil region" evidence="1">
    <location>
        <begin position="155"/>
        <end position="182"/>
    </location>
</feature>
<reference evidence="5" key="1">
    <citation type="submission" date="2025-08" db="UniProtKB">
        <authorList>
            <consortium name="RefSeq"/>
        </authorList>
    </citation>
    <scope>IDENTIFICATION</scope>
</reference>
<evidence type="ECO:0000313" key="5">
    <source>
        <dbReference type="RefSeq" id="XP_005367164.1"/>
    </source>
</evidence>
<proteinExistence type="predicted"/>
<keyword evidence="1" id="KW-0175">Coiled coil</keyword>
<dbReference type="PANTHER" id="PTHR22306">
    <property type="entry name" value="CHROMOSOME 7 OPEN READING FRAME 50"/>
    <property type="match status" value="1"/>
</dbReference>
<feature type="domain" description="WKF" evidence="3">
    <location>
        <begin position="103"/>
        <end position="164"/>
    </location>
</feature>
<dbReference type="GeneID" id="101984521"/>
<gene>
    <name evidence="5" type="primary">CUNH7orf50</name>
</gene>
<feature type="compositionally biased region" description="Basic and acidic residues" evidence="2">
    <location>
        <begin position="53"/>
        <end position="77"/>
    </location>
</feature>
<protein>
    <submittedName>
        <fullName evidence="5">Uncharacterized protein C7orf50 homolog</fullName>
    </submittedName>
</protein>
<evidence type="ECO:0000259" key="3">
    <source>
        <dbReference type="Pfam" id="PF10180"/>
    </source>
</evidence>
<name>A0ABM0LJ23_MICOH</name>
<accession>A0ABM0LJ23</accession>
<dbReference type="Pfam" id="PF10180">
    <property type="entry name" value="WKF"/>
    <property type="match status" value="1"/>
</dbReference>
<feature type="region of interest" description="Disordered" evidence="2">
    <location>
        <begin position="1"/>
        <end position="77"/>
    </location>
</feature>
<dbReference type="Proteomes" id="UP000694915">
    <property type="component" value="Unplaced"/>
</dbReference>
<dbReference type="PANTHER" id="PTHR22306:SF2">
    <property type="entry name" value="CHROMOSOME 7 OPEN READING FRAME 50"/>
    <property type="match status" value="1"/>
</dbReference>
<evidence type="ECO:0000313" key="4">
    <source>
        <dbReference type="Proteomes" id="UP000694915"/>
    </source>
</evidence>
<keyword evidence="4" id="KW-1185">Reference proteome</keyword>